<gene>
    <name evidence="3" type="ORF">RDWZM_009517</name>
</gene>
<organism evidence="3 4">
    <name type="scientific">Blomia tropicalis</name>
    <name type="common">Mite</name>
    <dbReference type="NCBI Taxonomy" id="40697"/>
    <lineage>
        <taxon>Eukaryota</taxon>
        <taxon>Metazoa</taxon>
        <taxon>Ecdysozoa</taxon>
        <taxon>Arthropoda</taxon>
        <taxon>Chelicerata</taxon>
        <taxon>Arachnida</taxon>
        <taxon>Acari</taxon>
        <taxon>Acariformes</taxon>
        <taxon>Sarcoptiformes</taxon>
        <taxon>Astigmata</taxon>
        <taxon>Glycyphagoidea</taxon>
        <taxon>Echimyopodidae</taxon>
        <taxon>Blomia</taxon>
    </lineage>
</organism>
<proteinExistence type="predicted"/>
<reference evidence="3" key="1">
    <citation type="submission" date="2022-12" db="EMBL/GenBank/DDBJ databases">
        <title>Genome assemblies of Blomia tropicalis.</title>
        <authorList>
            <person name="Cui Y."/>
        </authorList>
    </citation>
    <scope>NUCLEOTIDE SEQUENCE</scope>
    <source>
        <tissue evidence="3">Adult mites</tissue>
    </source>
</reference>
<comment type="caution">
    <text evidence="3">The sequence shown here is derived from an EMBL/GenBank/DDBJ whole genome shotgun (WGS) entry which is preliminary data.</text>
</comment>
<feature type="compositionally biased region" description="Low complexity" evidence="1">
    <location>
        <begin position="70"/>
        <end position="86"/>
    </location>
</feature>
<name>A0A9Q0M6Q3_BLOTA</name>
<evidence type="ECO:0000313" key="3">
    <source>
        <dbReference type="EMBL" id="KAJ6218360.1"/>
    </source>
</evidence>
<feature type="domain" description="DUF7041" evidence="2">
    <location>
        <begin position="113"/>
        <end position="195"/>
    </location>
</feature>
<feature type="region of interest" description="Disordered" evidence="1">
    <location>
        <begin position="232"/>
        <end position="278"/>
    </location>
</feature>
<dbReference type="Proteomes" id="UP001142055">
    <property type="component" value="Chromosome 3"/>
</dbReference>
<dbReference type="Pfam" id="PF23055">
    <property type="entry name" value="DUF7041"/>
    <property type="match status" value="1"/>
</dbReference>
<dbReference type="EMBL" id="JAPWDV010000003">
    <property type="protein sequence ID" value="KAJ6218360.1"/>
    <property type="molecule type" value="Genomic_DNA"/>
</dbReference>
<dbReference type="InterPro" id="IPR055469">
    <property type="entry name" value="DUF7041"/>
</dbReference>
<evidence type="ECO:0000256" key="1">
    <source>
        <dbReference type="SAM" id="MobiDB-lite"/>
    </source>
</evidence>
<keyword evidence="4" id="KW-1185">Reference proteome</keyword>
<evidence type="ECO:0000313" key="4">
    <source>
        <dbReference type="Proteomes" id="UP001142055"/>
    </source>
</evidence>
<evidence type="ECO:0000259" key="2">
    <source>
        <dbReference type="Pfam" id="PF23055"/>
    </source>
</evidence>
<accession>A0A9Q0M6Q3</accession>
<feature type="region of interest" description="Disordered" evidence="1">
    <location>
        <begin position="49"/>
        <end position="96"/>
    </location>
</feature>
<dbReference type="AlphaFoldDB" id="A0A9Q0M6Q3"/>
<protein>
    <recommendedName>
        <fullName evidence="2">DUF7041 domain-containing protein</fullName>
    </recommendedName>
</protein>
<sequence>MQRGSKSSTSDPLFEAEDILRTLGLEDDLEETMEMDRVVWNSSIQQDAETKLLADRPPSTSAVVPSATRPKAISSSPKPASAQAAPGLSTTAGSSRNMEIRDDTFIRRTILSLPRFSTRHPIAWWVRITAMFDAAGINSERTQVKTLLSQLDEDVACRLLHITNRPFYVGQLEDIRVEIEKTYVEAKETRVQRLLSQGPRTGRPTQILRDIRVEMGRDLSFDDATLLHVPSINSRTERIESTPPSPRDQHPQLGTPMRHQQQQQQPQQSARRVNNRSD</sequence>